<dbReference type="SUPFAM" id="SSF53448">
    <property type="entry name" value="Nucleotide-diphospho-sugar transferases"/>
    <property type="match status" value="1"/>
</dbReference>
<feature type="transmembrane region" description="Helical" evidence="1">
    <location>
        <begin position="355"/>
        <end position="373"/>
    </location>
</feature>
<dbReference type="STRING" id="153721.MYP_44"/>
<dbReference type="EMBL" id="BBLT01000001">
    <property type="protein sequence ID" value="GAL82818.1"/>
    <property type="molecule type" value="Genomic_DNA"/>
</dbReference>
<protein>
    <recommendedName>
        <fullName evidence="2">Glycosyltransferase 2-like domain-containing protein</fullName>
    </recommendedName>
</protein>
<proteinExistence type="predicted"/>
<dbReference type="RefSeq" id="WP_045456893.1">
    <property type="nucleotide sequence ID" value="NZ_BBLT01000001.1"/>
</dbReference>
<dbReference type="Proteomes" id="UP000030185">
    <property type="component" value="Unassembled WGS sequence"/>
</dbReference>
<dbReference type="eggNOG" id="COG1216">
    <property type="taxonomic scope" value="Bacteria"/>
</dbReference>
<feature type="transmembrane region" description="Helical" evidence="1">
    <location>
        <begin position="321"/>
        <end position="343"/>
    </location>
</feature>
<feature type="transmembrane region" description="Helical" evidence="1">
    <location>
        <begin position="546"/>
        <end position="566"/>
    </location>
</feature>
<dbReference type="PANTHER" id="PTHR43179">
    <property type="entry name" value="RHAMNOSYLTRANSFERASE WBBL"/>
    <property type="match status" value="1"/>
</dbReference>
<evidence type="ECO:0000313" key="4">
    <source>
        <dbReference type="Proteomes" id="UP000030185"/>
    </source>
</evidence>
<accession>A0A098L9M1</accession>
<keyword evidence="1" id="KW-0812">Transmembrane</keyword>
<sequence>MKKLSIIIVNYNVCYFLEQTLISVKKALTGIDGEVWIVDNNSADNSVEMVKDKFPEFNLIENKVNYGFSKANNQAIRQANGEYILLLNPDTVVEENTFEKCISFLDSHPDGGGLGVKMLDGRGNFLPESKRGFPTPWIAFYKMFGLSFLFPKSKKFGKYHLTYLDKDKIHEVEVLSGAFMIIRKSVLDKIGLLDEDYFMYGEDIDLSYRILKGGYKNYYYPETRIIHYKGESTKKTSINYVFIFYKAMIIFAQKHFPDNKAGTFSFLIKIAIYLRAFLSISSRFIQKCSIPFAEASLIYTGMYLLKSYWENNHKYVRMPYPPVYMELIVPIYIGIWLISIYFFGGYRKLFQPRKIIQGALIGTLIISAVSNFFDDYRFSKALIVLGGILTIACSFLIRLVINFIKSKKLLSDENSNKKVLIAGREEECLRVIRTLNTQDYNLEILGFVSPEKRTNKDYWLGNIDRLEEICLLYKPHEIIFCSKGLDTSQIIEWMLAHGEDIPEYKIVPDESNFVIGSNSSNAPGSFYTLDIKLNKTDDEKAKTKRIFDTLIALFFLISFPLLIFLVKNPGKFLRNIFNVMSGKISWVGLENNSNKDVHQVKNGIINPITGISSESLDEETVKRLNYLYSKEYTPMNDIQLIFRSIRNLGT</sequence>
<dbReference type="OrthoDB" id="9771846at2"/>
<gene>
    <name evidence="3" type="ORF">MYP_44</name>
</gene>
<feature type="domain" description="Glycosyltransferase 2-like" evidence="2">
    <location>
        <begin position="5"/>
        <end position="190"/>
    </location>
</feature>
<dbReference type="PANTHER" id="PTHR43179:SF7">
    <property type="entry name" value="RHAMNOSYLTRANSFERASE WBBL"/>
    <property type="match status" value="1"/>
</dbReference>
<evidence type="ECO:0000256" key="1">
    <source>
        <dbReference type="SAM" id="Phobius"/>
    </source>
</evidence>
<evidence type="ECO:0000313" key="3">
    <source>
        <dbReference type="EMBL" id="GAL82818.1"/>
    </source>
</evidence>
<feature type="transmembrane region" description="Helical" evidence="1">
    <location>
        <begin position="379"/>
        <end position="401"/>
    </location>
</feature>
<dbReference type="Gene3D" id="3.40.50.720">
    <property type="entry name" value="NAD(P)-binding Rossmann-like Domain"/>
    <property type="match status" value="1"/>
</dbReference>
<keyword evidence="1" id="KW-1133">Transmembrane helix</keyword>
<dbReference type="InterPro" id="IPR029044">
    <property type="entry name" value="Nucleotide-diphossugar_trans"/>
</dbReference>
<reference evidence="3 4" key="1">
    <citation type="submission" date="2014-09" db="EMBL/GenBank/DDBJ databases">
        <title>Sporocytophaga myxococcoides PG-01 genome sequencing.</title>
        <authorList>
            <person name="Liu L."/>
            <person name="Gao P.J."/>
            <person name="Chen G.J."/>
            <person name="Wang L.S."/>
        </authorList>
    </citation>
    <scope>NUCLEOTIDE SEQUENCE [LARGE SCALE GENOMIC DNA]</scope>
    <source>
        <strain evidence="3 4">PG-01</strain>
    </source>
</reference>
<name>A0A098L9M1_9BACT</name>
<dbReference type="InterPro" id="IPR001173">
    <property type="entry name" value="Glyco_trans_2-like"/>
</dbReference>
<evidence type="ECO:0000259" key="2">
    <source>
        <dbReference type="Pfam" id="PF00535"/>
    </source>
</evidence>
<dbReference type="Gene3D" id="3.90.550.10">
    <property type="entry name" value="Spore Coat Polysaccharide Biosynthesis Protein SpsA, Chain A"/>
    <property type="match status" value="1"/>
</dbReference>
<dbReference type="AlphaFoldDB" id="A0A098L9M1"/>
<keyword evidence="1" id="KW-0472">Membrane</keyword>
<keyword evidence="4" id="KW-1185">Reference proteome</keyword>
<dbReference type="Pfam" id="PF00535">
    <property type="entry name" value="Glycos_transf_2"/>
    <property type="match status" value="1"/>
</dbReference>
<organism evidence="3 4">
    <name type="scientific">Sporocytophaga myxococcoides</name>
    <dbReference type="NCBI Taxonomy" id="153721"/>
    <lineage>
        <taxon>Bacteria</taxon>
        <taxon>Pseudomonadati</taxon>
        <taxon>Bacteroidota</taxon>
        <taxon>Cytophagia</taxon>
        <taxon>Cytophagales</taxon>
        <taxon>Cytophagaceae</taxon>
        <taxon>Sporocytophaga</taxon>
    </lineage>
</organism>
<comment type="caution">
    <text evidence="3">The sequence shown here is derived from an EMBL/GenBank/DDBJ whole genome shotgun (WGS) entry which is preliminary data.</text>
</comment>
<dbReference type="CDD" id="cd04186">
    <property type="entry name" value="GT_2_like_c"/>
    <property type="match status" value="1"/>
</dbReference>